<dbReference type="AlphaFoldDB" id="A0A4Z2GPI9"/>
<sequence>MAKTRPLEASGAGLLEEETSRWDGASEETSASTSASDAPRRGRGLYALNTKPYSRQPVSAACRRLAVRVMSAAAKERFVFSLRSCERRNKGGGEEEQGRRRGGIRTEERRNKGGGEEEQGRRRGGIRTEERRNKGGGEEEQGRRRGGTRTEERRNKGGGEEE</sequence>
<proteinExistence type="predicted"/>
<dbReference type="EMBL" id="SRLO01000479">
    <property type="protein sequence ID" value="TNN54602.1"/>
    <property type="molecule type" value="Genomic_DNA"/>
</dbReference>
<protein>
    <submittedName>
        <fullName evidence="2">Uncharacterized protein</fullName>
    </submittedName>
</protein>
<feature type="region of interest" description="Disordered" evidence="1">
    <location>
        <begin position="1"/>
        <end position="58"/>
    </location>
</feature>
<evidence type="ECO:0000256" key="1">
    <source>
        <dbReference type="SAM" id="MobiDB-lite"/>
    </source>
</evidence>
<gene>
    <name evidence="2" type="ORF">EYF80_035164</name>
</gene>
<keyword evidence="3" id="KW-1185">Reference proteome</keyword>
<evidence type="ECO:0000313" key="2">
    <source>
        <dbReference type="EMBL" id="TNN54602.1"/>
    </source>
</evidence>
<name>A0A4Z2GPI9_9TELE</name>
<evidence type="ECO:0000313" key="3">
    <source>
        <dbReference type="Proteomes" id="UP000314294"/>
    </source>
</evidence>
<organism evidence="2 3">
    <name type="scientific">Liparis tanakae</name>
    <name type="common">Tanaka's snailfish</name>
    <dbReference type="NCBI Taxonomy" id="230148"/>
    <lineage>
        <taxon>Eukaryota</taxon>
        <taxon>Metazoa</taxon>
        <taxon>Chordata</taxon>
        <taxon>Craniata</taxon>
        <taxon>Vertebrata</taxon>
        <taxon>Euteleostomi</taxon>
        <taxon>Actinopterygii</taxon>
        <taxon>Neopterygii</taxon>
        <taxon>Teleostei</taxon>
        <taxon>Neoteleostei</taxon>
        <taxon>Acanthomorphata</taxon>
        <taxon>Eupercaria</taxon>
        <taxon>Perciformes</taxon>
        <taxon>Cottioidei</taxon>
        <taxon>Cottales</taxon>
        <taxon>Liparidae</taxon>
        <taxon>Liparis</taxon>
    </lineage>
</organism>
<feature type="compositionally biased region" description="Low complexity" evidence="1">
    <location>
        <begin position="27"/>
        <end position="36"/>
    </location>
</feature>
<feature type="region of interest" description="Disordered" evidence="1">
    <location>
        <begin position="81"/>
        <end position="162"/>
    </location>
</feature>
<dbReference type="Proteomes" id="UP000314294">
    <property type="component" value="Unassembled WGS sequence"/>
</dbReference>
<comment type="caution">
    <text evidence="2">The sequence shown here is derived from an EMBL/GenBank/DDBJ whole genome shotgun (WGS) entry which is preliminary data.</text>
</comment>
<accession>A0A4Z2GPI9</accession>
<reference evidence="2 3" key="1">
    <citation type="submission" date="2019-03" db="EMBL/GenBank/DDBJ databases">
        <title>First draft genome of Liparis tanakae, snailfish: a comprehensive survey of snailfish specific genes.</title>
        <authorList>
            <person name="Kim W."/>
            <person name="Song I."/>
            <person name="Jeong J.-H."/>
            <person name="Kim D."/>
            <person name="Kim S."/>
            <person name="Ryu S."/>
            <person name="Song J.Y."/>
            <person name="Lee S.K."/>
        </authorList>
    </citation>
    <scope>NUCLEOTIDE SEQUENCE [LARGE SCALE GENOMIC DNA]</scope>
    <source>
        <tissue evidence="2">Muscle</tissue>
    </source>
</reference>